<evidence type="ECO:0000313" key="3">
    <source>
        <dbReference type="EMBL" id="MFC5296648.1"/>
    </source>
</evidence>
<gene>
    <name evidence="3" type="ORF">ACFPK8_03930</name>
</gene>
<dbReference type="GeneID" id="303298526"/>
<dbReference type="Pfam" id="PF01370">
    <property type="entry name" value="Epimerase"/>
    <property type="match status" value="1"/>
</dbReference>
<evidence type="ECO:0000313" key="4">
    <source>
        <dbReference type="Proteomes" id="UP001595937"/>
    </source>
</evidence>
<dbReference type="InterPro" id="IPR001509">
    <property type="entry name" value="Epimerase_deHydtase"/>
</dbReference>
<dbReference type="RefSeq" id="WP_193116254.1">
    <property type="nucleotide sequence ID" value="NZ_BAAAIR010000046.1"/>
</dbReference>
<reference evidence="4" key="1">
    <citation type="journal article" date="2019" name="Int. J. Syst. Evol. Microbiol.">
        <title>The Global Catalogue of Microorganisms (GCM) 10K type strain sequencing project: providing services to taxonomists for standard genome sequencing and annotation.</title>
        <authorList>
            <consortium name="The Broad Institute Genomics Platform"/>
            <consortium name="The Broad Institute Genome Sequencing Center for Infectious Disease"/>
            <person name="Wu L."/>
            <person name="Ma J."/>
        </authorList>
    </citation>
    <scope>NUCLEOTIDE SEQUENCE [LARGE SCALE GENOMIC DNA]</scope>
    <source>
        <strain evidence="4">CGMCC 1.16455</strain>
    </source>
</reference>
<keyword evidence="3" id="KW-0560">Oxidoreductase</keyword>
<dbReference type="EMBL" id="JBHSLN010000012">
    <property type="protein sequence ID" value="MFC5296648.1"/>
    <property type="molecule type" value="Genomic_DNA"/>
</dbReference>
<dbReference type="Proteomes" id="UP001595937">
    <property type="component" value="Unassembled WGS sequence"/>
</dbReference>
<feature type="domain" description="NAD-dependent epimerase/dehydratase" evidence="1">
    <location>
        <begin position="3"/>
        <end position="133"/>
    </location>
</feature>
<proteinExistence type="predicted"/>
<protein>
    <submittedName>
        <fullName evidence="3">Epimerase</fullName>
        <ecNumber evidence="3">1.1.1.-</ecNumber>
    </submittedName>
</protein>
<organism evidence="3 4">
    <name type="scientific">Brachybacterium tyrofermentans</name>
    <dbReference type="NCBI Taxonomy" id="47848"/>
    <lineage>
        <taxon>Bacteria</taxon>
        <taxon>Bacillati</taxon>
        <taxon>Actinomycetota</taxon>
        <taxon>Actinomycetes</taxon>
        <taxon>Micrococcales</taxon>
        <taxon>Dermabacteraceae</taxon>
        <taxon>Brachybacterium</taxon>
    </lineage>
</organism>
<dbReference type="PANTHER" id="PTHR11092">
    <property type="entry name" value="SUGAR NUCLEOTIDE EPIMERASE RELATED"/>
    <property type="match status" value="1"/>
</dbReference>
<dbReference type="InterPro" id="IPR013549">
    <property type="entry name" value="DUF1731"/>
</dbReference>
<comment type="caution">
    <text evidence="3">The sequence shown here is derived from an EMBL/GenBank/DDBJ whole genome shotgun (WGS) entry which is preliminary data.</text>
</comment>
<dbReference type="SUPFAM" id="SSF51735">
    <property type="entry name" value="NAD(P)-binding Rossmann-fold domains"/>
    <property type="match status" value="1"/>
</dbReference>
<keyword evidence="4" id="KW-1185">Reference proteome</keyword>
<feature type="domain" description="DUF1731" evidence="2">
    <location>
        <begin position="256"/>
        <end position="305"/>
    </location>
</feature>
<sequence>MKVIIAGGSGTLGRALSEALTAAGHEVVVLTRSPRPERERGMVRDVRWDARTAGGWTAELAGGEVAIVNLAGRLVDARPTPATIADLTRSRVEATRALVTASRDLDRPLRRWVQASTTAIWSDAGEERLDESSPIPIGLPQMTGVAEQWERALDGAHSDHTAILRTGVVLEANTPALDRLLLLAELGLGGPVGTGRQWVSWIHVRDWVRIVLTALGLEGPELPAGVVVASAPHPVRNAELMRILRRAVGQRIGLPTPAPVLRLGALLLRTDPALGLTGRHATSSVLDRTGFRFEHPHLEGAVRDLLPPRPSR</sequence>
<evidence type="ECO:0000259" key="1">
    <source>
        <dbReference type="Pfam" id="PF01370"/>
    </source>
</evidence>
<evidence type="ECO:0000259" key="2">
    <source>
        <dbReference type="Pfam" id="PF08338"/>
    </source>
</evidence>
<dbReference type="GO" id="GO:0016491">
    <property type="term" value="F:oxidoreductase activity"/>
    <property type="evidence" value="ECO:0007669"/>
    <property type="project" value="UniProtKB-KW"/>
</dbReference>
<dbReference type="EC" id="1.1.1.-" evidence="3"/>
<name>A0ABW0FBU7_9MICO</name>
<dbReference type="InterPro" id="IPR036291">
    <property type="entry name" value="NAD(P)-bd_dom_sf"/>
</dbReference>
<dbReference type="PANTHER" id="PTHR11092:SF0">
    <property type="entry name" value="EPIMERASE FAMILY PROTEIN SDR39U1"/>
    <property type="match status" value="1"/>
</dbReference>
<dbReference type="Pfam" id="PF08338">
    <property type="entry name" value="DUF1731"/>
    <property type="match status" value="1"/>
</dbReference>
<dbReference type="Gene3D" id="3.40.50.720">
    <property type="entry name" value="NAD(P)-binding Rossmann-like Domain"/>
    <property type="match status" value="1"/>
</dbReference>
<accession>A0ABW0FBU7</accession>